<proteinExistence type="inferred from homology"/>
<comment type="caution">
    <text evidence="15">The sequence shown here is derived from an EMBL/GenBank/DDBJ whole genome shotgun (WGS) entry which is preliminary data.</text>
</comment>
<dbReference type="Gene3D" id="1.10.630.10">
    <property type="entry name" value="Cytochrome P450"/>
    <property type="match status" value="1"/>
</dbReference>
<dbReference type="GO" id="GO:0042448">
    <property type="term" value="P:progesterone metabolic process"/>
    <property type="evidence" value="ECO:0007669"/>
    <property type="project" value="TreeGrafter"/>
</dbReference>
<dbReference type="PRINTS" id="PR00385">
    <property type="entry name" value="P450"/>
</dbReference>
<dbReference type="PANTHER" id="PTHR24289">
    <property type="entry name" value="STEROID 17-ALPHA-HYDROXYLASE/17,20 LYASE"/>
    <property type="match status" value="1"/>
</dbReference>
<dbReference type="PROSITE" id="PS00086">
    <property type="entry name" value="CYTOCHROME_P450"/>
    <property type="match status" value="1"/>
</dbReference>
<sequence>MATFGDSLLYGKLINLQEFINRISTIVTEDIKSIYEENKYVSLTIVSLSACSLALAFQKYSKRNSEKKIQGPFKWPIVGNYFQNRHLPIHQRFTKWAEEYGGVAIVNFLGKKFIIASSYEAVHEVLLEKSTDFAGRLEPFRIALSYDLPNDLIFTSFSPEWNARKKLAMKSMKMYGEGLEDLERVTDQVLDDFFKNIDEKQGQPWVINEDIINCFVNIIFTLALGKRLPWNDPAIGFLKKNFDAATPSQISPEGIILDIFPFLWKMNFPSKICSDLQKGLDANKWFKNEIDEQLKTFEANKPRGYLDLFYQEYLNEQKLDSKTKISYPQLVMMTIQTLVAGYATTATAVTCFIQLMLRYPEIQEKIYQEIIDNVGNDRRPNINDKNNHHYLMASIYELLRFISHVPMAGHRAIKNTTLLGYKVPKDHKVFVSMWGLHHDEKIFPEPYKFKPERYLEENGEFVAPGHPCRKALFAFGAGRRVCLGETLAKNRLFLVIGALVQNYKFLPGNGKDVGEDVDPRDYKFGIVLNPGDLNVRMIRRNGKT</sequence>
<protein>
    <submittedName>
        <fullName evidence="15">DgyrCDS12955</fullName>
    </submittedName>
</protein>
<evidence type="ECO:0000256" key="10">
    <source>
        <dbReference type="ARBA" id="ARBA00023004"/>
    </source>
</evidence>
<keyword evidence="5 13" id="KW-0349">Heme</keyword>
<accession>A0A7I8W989</accession>
<keyword evidence="11 14" id="KW-0503">Monooxygenase</keyword>
<evidence type="ECO:0000313" key="15">
    <source>
        <dbReference type="EMBL" id="CAD5124690.1"/>
    </source>
</evidence>
<dbReference type="GO" id="GO:0005506">
    <property type="term" value="F:iron ion binding"/>
    <property type="evidence" value="ECO:0007669"/>
    <property type="project" value="InterPro"/>
</dbReference>
<dbReference type="InterPro" id="IPR002401">
    <property type="entry name" value="Cyt_P450_E_grp-I"/>
</dbReference>
<evidence type="ECO:0000256" key="4">
    <source>
        <dbReference type="ARBA" id="ARBA00010617"/>
    </source>
</evidence>
<reference evidence="15 16" key="1">
    <citation type="submission" date="2020-08" db="EMBL/GenBank/DDBJ databases">
        <authorList>
            <person name="Hejnol A."/>
        </authorList>
    </citation>
    <scope>NUCLEOTIDE SEQUENCE [LARGE SCALE GENOMIC DNA]</scope>
</reference>
<dbReference type="InterPro" id="IPR001128">
    <property type="entry name" value="Cyt_P450"/>
</dbReference>
<dbReference type="AlphaFoldDB" id="A0A7I8W989"/>
<dbReference type="Pfam" id="PF00067">
    <property type="entry name" value="p450"/>
    <property type="match status" value="1"/>
</dbReference>
<dbReference type="SUPFAM" id="SSF48264">
    <property type="entry name" value="Cytochrome P450"/>
    <property type="match status" value="1"/>
</dbReference>
<dbReference type="InterPro" id="IPR036396">
    <property type="entry name" value="Cyt_P450_sf"/>
</dbReference>
<comment type="subcellular location">
    <subcellularLocation>
        <location evidence="3">Endoplasmic reticulum membrane</location>
        <topology evidence="3">Peripheral membrane protein</topology>
    </subcellularLocation>
    <subcellularLocation>
        <location evidence="2">Microsome membrane</location>
        <topology evidence="2">Peripheral membrane protein</topology>
    </subcellularLocation>
</comment>
<keyword evidence="8" id="KW-0492">Microsome</keyword>
<keyword evidence="9 14" id="KW-0560">Oxidoreductase</keyword>
<dbReference type="GO" id="GO:0005789">
    <property type="term" value="C:endoplasmic reticulum membrane"/>
    <property type="evidence" value="ECO:0007669"/>
    <property type="project" value="UniProtKB-SubCell"/>
</dbReference>
<name>A0A7I8W989_9ANNE</name>
<evidence type="ECO:0000256" key="1">
    <source>
        <dbReference type="ARBA" id="ARBA00001971"/>
    </source>
</evidence>
<evidence type="ECO:0000256" key="12">
    <source>
        <dbReference type="ARBA" id="ARBA00023136"/>
    </source>
</evidence>
<comment type="similarity">
    <text evidence="4 14">Belongs to the cytochrome P450 family.</text>
</comment>
<evidence type="ECO:0000256" key="7">
    <source>
        <dbReference type="ARBA" id="ARBA00022824"/>
    </source>
</evidence>
<evidence type="ECO:0000256" key="11">
    <source>
        <dbReference type="ARBA" id="ARBA00023033"/>
    </source>
</evidence>
<dbReference type="PANTHER" id="PTHR24289:SF1">
    <property type="entry name" value="STEROID 17-ALPHA-HYDROXYLASE_17,20 LYASE"/>
    <property type="match status" value="1"/>
</dbReference>
<keyword evidence="7" id="KW-0256">Endoplasmic reticulum</keyword>
<comment type="cofactor">
    <cofactor evidence="1 13">
        <name>heme</name>
        <dbReference type="ChEBI" id="CHEBI:30413"/>
    </cofactor>
</comment>
<evidence type="ECO:0000256" key="2">
    <source>
        <dbReference type="ARBA" id="ARBA00004174"/>
    </source>
</evidence>
<keyword evidence="10 13" id="KW-0408">Iron</keyword>
<organism evidence="15 16">
    <name type="scientific">Dimorphilus gyrociliatus</name>
    <dbReference type="NCBI Taxonomy" id="2664684"/>
    <lineage>
        <taxon>Eukaryota</taxon>
        <taxon>Metazoa</taxon>
        <taxon>Spiralia</taxon>
        <taxon>Lophotrochozoa</taxon>
        <taxon>Annelida</taxon>
        <taxon>Polychaeta</taxon>
        <taxon>Polychaeta incertae sedis</taxon>
        <taxon>Dinophilidae</taxon>
        <taxon>Dimorphilus</taxon>
    </lineage>
</organism>
<dbReference type="Proteomes" id="UP000549394">
    <property type="component" value="Unassembled WGS sequence"/>
</dbReference>
<dbReference type="FunFam" id="1.10.630.10:FF:000238">
    <property type="entry name" value="Cytochrome P450 2A6"/>
    <property type="match status" value="1"/>
</dbReference>
<evidence type="ECO:0000256" key="8">
    <source>
        <dbReference type="ARBA" id="ARBA00022848"/>
    </source>
</evidence>
<dbReference type="GO" id="GO:0004508">
    <property type="term" value="F:steroid 17-alpha-monooxygenase activity"/>
    <property type="evidence" value="ECO:0007669"/>
    <property type="project" value="TreeGrafter"/>
</dbReference>
<keyword evidence="16" id="KW-1185">Reference proteome</keyword>
<evidence type="ECO:0000256" key="6">
    <source>
        <dbReference type="ARBA" id="ARBA00022723"/>
    </source>
</evidence>
<dbReference type="GO" id="GO:0020037">
    <property type="term" value="F:heme binding"/>
    <property type="evidence" value="ECO:0007669"/>
    <property type="project" value="InterPro"/>
</dbReference>
<gene>
    <name evidence="15" type="ORF">DGYR_LOCUS12192</name>
</gene>
<dbReference type="InterPro" id="IPR017972">
    <property type="entry name" value="Cyt_P450_CS"/>
</dbReference>
<dbReference type="OrthoDB" id="1470350at2759"/>
<keyword evidence="12" id="KW-0472">Membrane</keyword>
<dbReference type="PRINTS" id="PR00463">
    <property type="entry name" value="EP450I"/>
</dbReference>
<feature type="binding site" description="axial binding residue" evidence="13">
    <location>
        <position position="482"/>
    </location>
    <ligand>
        <name>heme</name>
        <dbReference type="ChEBI" id="CHEBI:30413"/>
    </ligand>
    <ligandPart>
        <name>Fe</name>
        <dbReference type="ChEBI" id="CHEBI:18248"/>
    </ligandPart>
</feature>
<evidence type="ECO:0000256" key="9">
    <source>
        <dbReference type="ARBA" id="ARBA00023002"/>
    </source>
</evidence>
<evidence type="ECO:0000256" key="14">
    <source>
        <dbReference type="RuleBase" id="RU000461"/>
    </source>
</evidence>
<evidence type="ECO:0000256" key="3">
    <source>
        <dbReference type="ARBA" id="ARBA00004406"/>
    </source>
</evidence>
<evidence type="ECO:0000256" key="13">
    <source>
        <dbReference type="PIRSR" id="PIRSR602401-1"/>
    </source>
</evidence>
<keyword evidence="6 13" id="KW-0479">Metal-binding</keyword>
<dbReference type="GO" id="GO:0042446">
    <property type="term" value="P:hormone biosynthetic process"/>
    <property type="evidence" value="ECO:0007669"/>
    <property type="project" value="TreeGrafter"/>
</dbReference>
<evidence type="ECO:0000256" key="5">
    <source>
        <dbReference type="ARBA" id="ARBA00022617"/>
    </source>
</evidence>
<dbReference type="EMBL" id="CAJFCJ010000022">
    <property type="protein sequence ID" value="CAD5124690.1"/>
    <property type="molecule type" value="Genomic_DNA"/>
</dbReference>
<evidence type="ECO:0000313" key="16">
    <source>
        <dbReference type="Proteomes" id="UP000549394"/>
    </source>
</evidence>